<dbReference type="GO" id="GO:0008234">
    <property type="term" value="F:cysteine-type peptidase activity"/>
    <property type="evidence" value="ECO:0007669"/>
    <property type="project" value="UniProtKB-KW"/>
</dbReference>
<dbReference type="SUPFAM" id="SSF54001">
    <property type="entry name" value="Cysteine proteinases"/>
    <property type="match status" value="1"/>
</dbReference>
<dbReference type="PANTHER" id="PTHR47359">
    <property type="entry name" value="PEPTIDOGLYCAN DL-ENDOPEPTIDASE CWLO"/>
    <property type="match status" value="1"/>
</dbReference>
<dbReference type="RefSeq" id="WP_114516675.1">
    <property type="nucleotide sequence ID" value="NZ_CABMOO010000023.1"/>
</dbReference>
<dbReference type="GO" id="GO:0006508">
    <property type="term" value="P:proteolysis"/>
    <property type="evidence" value="ECO:0007669"/>
    <property type="project" value="UniProtKB-KW"/>
</dbReference>
<comment type="similarity">
    <text evidence="1">Belongs to the peptidase C40 family.</text>
</comment>
<feature type="region of interest" description="Disordered" evidence="5">
    <location>
        <begin position="18"/>
        <end position="41"/>
    </location>
</feature>
<name>A0A369MR35_EGGLN</name>
<evidence type="ECO:0000313" key="10">
    <source>
        <dbReference type="Proteomes" id="UP000253915"/>
    </source>
</evidence>
<evidence type="ECO:0000256" key="4">
    <source>
        <dbReference type="ARBA" id="ARBA00022807"/>
    </source>
</evidence>
<reference evidence="9 10" key="1">
    <citation type="journal article" date="2018" name="Elife">
        <title>Discovery and characterization of a prevalent human gut bacterial enzyme sufficient for the inactivation of a family of plant toxins.</title>
        <authorList>
            <person name="Koppel N."/>
            <person name="Bisanz J.E."/>
            <person name="Pandelia M.E."/>
            <person name="Turnbaugh P.J."/>
            <person name="Balskus E.P."/>
        </authorList>
    </citation>
    <scope>NUCLEOTIDE SEQUENCE [LARGE SCALE GENOMIC DNA]</scope>
    <source>
        <strain evidence="8 10">16A</strain>
        <strain evidence="7 9">MR1 #12</strain>
    </source>
</reference>
<keyword evidence="2" id="KW-0645">Protease</keyword>
<evidence type="ECO:0000256" key="5">
    <source>
        <dbReference type="SAM" id="MobiDB-lite"/>
    </source>
</evidence>
<evidence type="ECO:0000313" key="7">
    <source>
        <dbReference type="EMBL" id="RDB75629.1"/>
    </source>
</evidence>
<dbReference type="Proteomes" id="UP000253752">
    <property type="component" value="Unassembled WGS sequence"/>
</dbReference>
<feature type="domain" description="NlpC/P60" evidence="6">
    <location>
        <begin position="499"/>
        <end position="637"/>
    </location>
</feature>
<dbReference type="InterPro" id="IPR051794">
    <property type="entry name" value="PG_Endopeptidase_C40"/>
</dbReference>
<feature type="compositionally biased region" description="Low complexity" evidence="5">
    <location>
        <begin position="105"/>
        <end position="140"/>
    </location>
</feature>
<organism evidence="7 9">
    <name type="scientific">Eggerthella lenta</name>
    <name type="common">Eubacterium lentum</name>
    <dbReference type="NCBI Taxonomy" id="84112"/>
    <lineage>
        <taxon>Bacteria</taxon>
        <taxon>Bacillati</taxon>
        <taxon>Actinomycetota</taxon>
        <taxon>Coriobacteriia</taxon>
        <taxon>Eggerthellales</taxon>
        <taxon>Eggerthellaceae</taxon>
        <taxon>Eggerthella</taxon>
    </lineage>
</organism>
<keyword evidence="3" id="KW-0378">Hydrolase</keyword>
<dbReference type="AlphaFoldDB" id="A0A369MR35"/>
<evidence type="ECO:0000256" key="2">
    <source>
        <dbReference type="ARBA" id="ARBA00022670"/>
    </source>
</evidence>
<gene>
    <name evidence="8" type="ORF">C1853_13290</name>
    <name evidence="7" type="ORF">C1872_13925</name>
</gene>
<dbReference type="EMBL" id="PPUQ01000024">
    <property type="protein sequence ID" value="RDC35071.1"/>
    <property type="molecule type" value="Genomic_DNA"/>
</dbReference>
<proteinExistence type="inferred from homology"/>
<feature type="compositionally biased region" description="Gly residues" evidence="5">
    <location>
        <begin position="221"/>
        <end position="232"/>
    </location>
</feature>
<evidence type="ECO:0000256" key="3">
    <source>
        <dbReference type="ARBA" id="ARBA00022801"/>
    </source>
</evidence>
<dbReference type="EMBL" id="PPTX01000027">
    <property type="protein sequence ID" value="RDB75629.1"/>
    <property type="molecule type" value="Genomic_DNA"/>
</dbReference>
<dbReference type="Gene3D" id="1.10.530.10">
    <property type="match status" value="1"/>
</dbReference>
<evidence type="ECO:0000256" key="1">
    <source>
        <dbReference type="ARBA" id="ARBA00007074"/>
    </source>
</evidence>
<dbReference type="PANTHER" id="PTHR47359:SF3">
    <property type="entry name" value="NLP_P60 DOMAIN-CONTAINING PROTEIN-RELATED"/>
    <property type="match status" value="1"/>
</dbReference>
<evidence type="ECO:0000313" key="9">
    <source>
        <dbReference type="Proteomes" id="UP000253752"/>
    </source>
</evidence>
<keyword evidence="4" id="KW-0788">Thiol protease</keyword>
<evidence type="ECO:0000313" key="8">
    <source>
        <dbReference type="EMBL" id="RDC35071.1"/>
    </source>
</evidence>
<dbReference type="InterPro" id="IPR000064">
    <property type="entry name" value="NLP_P60_dom"/>
</dbReference>
<dbReference type="Proteomes" id="UP000253915">
    <property type="component" value="Unassembled WGS sequence"/>
</dbReference>
<comment type="caution">
    <text evidence="7">The sequence shown here is derived from an EMBL/GenBank/DDBJ whole genome shotgun (WGS) entry which is preliminary data.</text>
</comment>
<dbReference type="Pfam" id="PF00877">
    <property type="entry name" value="NLPC_P60"/>
    <property type="match status" value="1"/>
</dbReference>
<feature type="region of interest" description="Disordered" evidence="5">
    <location>
        <begin position="166"/>
        <end position="232"/>
    </location>
</feature>
<feature type="compositionally biased region" description="Low complexity" evidence="5">
    <location>
        <begin position="204"/>
        <end position="220"/>
    </location>
</feature>
<feature type="region of interest" description="Disordered" evidence="5">
    <location>
        <begin position="95"/>
        <end position="140"/>
    </location>
</feature>
<protein>
    <recommendedName>
        <fullName evidence="6">NlpC/P60 domain-containing protein</fullName>
    </recommendedName>
</protein>
<dbReference type="Gene3D" id="3.90.1720.10">
    <property type="entry name" value="endopeptidase domain like (from Nostoc punctiforme)"/>
    <property type="match status" value="1"/>
</dbReference>
<dbReference type="PROSITE" id="PS51935">
    <property type="entry name" value="NLPC_P60"/>
    <property type="match status" value="1"/>
</dbReference>
<sequence length="637" mass="63178">MYVNIGHSEDVIAAWQDDARPEDSATFAGDAPQSNARSADAAALETSGISFAAGPAAPAGTMFDSRLSPAPPGAAARAAGALQGAGAQASAVPASLGAAGDTGSAAPRPAVPAPAGFESAGAPSPAAGSPSPGSAGTASGRAAAPAALGIAGTAWGYLESTVDDGRDTSSEAGSDMLVGGASTVARRAARRPGRAGSGQGPAGPAGRAGLPGDPARPAGRAPGGPGAAGVRGAGSTAAAARSAAPATASGAASSGAAAGKAAAGVGRAAAANAGKAAAVGAGKGLAAAAAAVGAPTVALAMAMLAALALCGLVLCMCGAGASSTQARAVGLSEEVQALRPYVSYYMHQEGKGEFVELALAVCQHESGGAGWKIADHDPFQCAESTGASRPGFPDAGTVADPVTGADGDDWWCSASVKQGCAYLSDKLRLWGCDDPCDLEALKNVLQTYNSGPGWHAYALSNGGRWSEDLARSYGIGTPNYPLRVLEHYEVSYGASGDGAAVAEWVKARENKWLVYSQDASLRVDPDRTGATDCSGMCRAAYLAVTGMDIGWYTGDQSLGGKEIASGSRGQGVSASQLEPGDLVFCNFNGYNPTWDHVEMYVGDGQLMGMGHAPGPHYSGDVSSYVANTYNWQVRRYL</sequence>
<accession>A0A369MR35</accession>
<dbReference type="InterPro" id="IPR038765">
    <property type="entry name" value="Papain-like_cys_pep_sf"/>
</dbReference>
<evidence type="ECO:0000259" key="6">
    <source>
        <dbReference type="PROSITE" id="PS51935"/>
    </source>
</evidence>